<dbReference type="SUPFAM" id="SSF53335">
    <property type="entry name" value="S-adenosyl-L-methionine-dependent methyltransferases"/>
    <property type="match status" value="1"/>
</dbReference>
<dbReference type="Gene3D" id="3.40.50.150">
    <property type="entry name" value="Vaccinia Virus protein VP39"/>
    <property type="match status" value="1"/>
</dbReference>
<dbReference type="Proteomes" id="UP000054266">
    <property type="component" value="Unassembled WGS sequence"/>
</dbReference>
<evidence type="ECO:0008006" key="4">
    <source>
        <dbReference type="Google" id="ProtNLM"/>
    </source>
</evidence>
<accession>A0A0D2FJT6</accession>
<dbReference type="PANTHER" id="PTHR43591">
    <property type="entry name" value="METHYLTRANSFERASE"/>
    <property type="match status" value="1"/>
</dbReference>
<dbReference type="EMBL" id="KN846958">
    <property type="protein sequence ID" value="KIW68378.1"/>
    <property type="molecule type" value="Genomic_DNA"/>
</dbReference>
<dbReference type="AlphaFoldDB" id="A0A0D2FJT6"/>
<dbReference type="CDD" id="cd02440">
    <property type="entry name" value="AdoMet_MTases"/>
    <property type="match status" value="1"/>
</dbReference>
<dbReference type="PANTHER" id="PTHR43591:SF24">
    <property type="entry name" value="2-METHOXY-6-POLYPRENYL-1,4-BENZOQUINOL METHYLASE, MITOCHONDRIAL"/>
    <property type="match status" value="1"/>
</dbReference>
<proteinExistence type="predicted"/>
<keyword evidence="3" id="KW-1185">Reference proteome</keyword>
<gene>
    <name evidence="2" type="ORF">PV04_04331</name>
</gene>
<evidence type="ECO:0000313" key="3">
    <source>
        <dbReference type="Proteomes" id="UP000054266"/>
    </source>
</evidence>
<sequence length="339" mass="38675">MSASDNDSALEALSAHTDDGDDTGLEETDSGYWAREESTRSVTASVYDYERLHNRTYHAFHSGKYLMPNDETERLRLDVTYHAFRLALRNTLFFAPITHPRAILDVGTGTGIWAMDAADAHPDTVVIGTDLSPIQPSFVPPNLTFEIADADEEWTFGQKFDLVHTRIMNDSSLRSWPHFFEEAFRALNPGGWVECQEVDYNRRSDDNTIPPNSRLSFWEREWTRGMNMTGLGGYCRPELVMEQMRNAGFVNVVCRRFKLPVGPWPRDETLRQAGLFGLVNVLEGLQGLSLKIFTELLHYSLDDLEALLVECRHEVRDRNVHGYWPVFVILGQKPEDSQS</sequence>
<dbReference type="HOGENOM" id="CLU_010595_1_0_1"/>
<name>A0A0D2FJT6_9EURO</name>
<dbReference type="GO" id="GO:0008168">
    <property type="term" value="F:methyltransferase activity"/>
    <property type="evidence" value="ECO:0007669"/>
    <property type="project" value="TreeGrafter"/>
</dbReference>
<evidence type="ECO:0000313" key="2">
    <source>
        <dbReference type="EMBL" id="KIW68378.1"/>
    </source>
</evidence>
<dbReference type="STRING" id="5601.A0A0D2FJT6"/>
<protein>
    <recommendedName>
        <fullName evidence="4">Methyltransferase domain-containing protein</fullName>
    </recommendedName>
</protein>
<dbReference type="Pfam" id="PF13489">
    <property type="entry name" value="Methyltransf_23"/>
    <property type="match status" value="1"/>
</dbReference>
<reference evidence="2 3" key="1">
    <citation type="submission" date="2015-01" db="EMBL/GenBank/DDBJ databases">
        <title>The Genome Sequence of Capronia semiimmersa CBS27337.</title>
        <authorList>
            <consortium name="The Broad Institute Genomics Platform"/>
            <person name="Cuomo C."/>
            <person name="de Hoog S."/>
            <person name="Gorbushina A."/>
            <person name="Stielow B."/>
            <person name="Teixiera M."/>
            <person name="Abouelleil A."/>
            <person name="Chapman S.B."/>
            <person name="Priest M."/>
            <person name="Young S.K."/>
            <person name="Wortman J."/>
            <person name="Nusbaum C."/>
            <person name="Birren B."/>
        </authorList>
    </citation>
    <scope>NUCLEOTIDE SEQUENCE [LARGE SCALE GENOMIC DNA]</scope>
    <source>
        <strain evidence="2 3">CBS 27337</strain>
    </source>
</reference>
<feature type="compositionally biased region" description="Acidic residues" evidence="1">
    <location>
        <begin position="19"/>
        <end position="29"/>
    </location>
</feature>
<organism evidence="2 3">
    <name type="scientific">Phialophora macrospora</name>
    <dbReference type="NCBI Taxonomy" id="1851006"/>
    <lineage>
        <taxon>Eukaryota</taxon>
        <taxon>Fungi</taxon>
        <taxon>Dikarya</taxon>
        <taxon>Ascomycota</taxon>
        <taxon>Pezizomycotina</taxon>
        <taxon>Eurotiomycetes</taxon>
        <taxon>Chaetothyriomycetidae</taxon>
        <taxon>Chaetothyriales</taxon>
        <taxon>Herpotrichiellaceae</taxon>
        <taxon>Phialophora</taxon>
    </lineage>
</organism>
<feature type="region of interest" description="Disordered" evidence="1">
    <location>
        <begin position="1"/>
        <end position="29"/>
    </location>
</feature>
<evidence type="ECO:0000256" key="1">
    <source>
        <dbReference type="SAM" id="MobiDB-lite"/>
    </source>
</evidence>
<dbReference type="InterPro" id="IPR029063">
    <property type="entry name" value="SAM-dependent_MTases_sf"/>
</dbReference>